<dbReference type="OrthoDB" id="57292at2759"/>
<feature type="domain" description="Apple" evidence="3">
    <location>
        <begin position="851"/>
        <end position="881"/>
    </location>
</feature>
<feature type="non-terminal residue" evidence="4">
    <location>
        <position position="1"/>
    </location>
</feature>
<gene>
    <name evidence="4" type="ORF">THAOC_28472</name>
</gene>
<evidence type="ECO:0000313" key="5">
    <source>
        <dbReference type="Proteomes" id="UP000266841"/>
    </source>
</evidence>
<dbReference type="Proteomes" id="UP000266841">
    <property type="component" value="Unassembled WGS sequence"/>
</dbReference>
<accession>K0RJ23</accession>
<feature type="compositionally biased region" description="Polar residues" evidence="2">
    <location>
        <begin position="242"/>
        <end position="253"/>
    </location>
</feature>
<dbReference type="Pfam" id="PF14295">
    <property type="entry name" value="PAN_4"/>
    <property type="match status" value="2"/>
</dbReference>
<feature type="compositionally biased region" description="Low complexity" evidence="2">
    <location>
        <begin position="33"/>
        <end position="43"/>
    </location>
</feature>
<keyword evidence="5" id="KW-1185">Reference proteome</keyword>
<dbReference type="EMBL" id="AGNL01040132">
    <property type="protein sequence ID" value="EJK52274.1"/>
    <property type="molecule type" value="Genomic_DNA"/>
</dbReference>
<sequence>PVPPAAASPTPEPPRSMLAVTDMDATLARIISRSIPSSITSSPEPGLPAATTMWDRSGEPVPGDGVLVSDGVSGGAGSPSAASSERTGSGAGAFPLLGGGRILKLPRAARRPRTRPIAWRIDPDNVGSQGSRKSRYLTASLLLDWLGVWSASCLAGALAWTSRVHHITREPSWFHPPLPTAPANGSKVGAEGSSSEGPFTPVPLVTVLLRWAVGDDLRRVAFETSQRQAMMPMRSTERPTGKFSTMNTNTLGTSVPGGTLMSRTVAKSRADKFGKISQLFNKKKQHYRTGGLRGHKGHRNVNLVEILSEIKEILRDQSQDLASVRSILDSGIQEDFDYLHVIEELNAVNEVFESVLHLSDEDRGLVQSHFSSLQEELGALDNANQMPLFGGAIYSYMQHTLDIIDDIQETIASNNSGNNKGKDTSVQDGSEIDSRSHPRGSAGGTSSGKPTSSSENPTSAGEGPQPSFPSFYGGQSSKRKSRLGRLKHAAILRAKEGDHRSRQRRLEEDGHPDQCFRCTEEDLLCNCRRLQECAKDFTVYDMAVRVLGGFIDRDEGSQDYGDLKVDDLNSINLFDARNTITGKMQRIKALADNSGLDRGGCLSLLEEFRTACGREECSDPNEFSLQISVNEVCNAVDTRTKLKMETVGRIVSLWPSHLKDDEVKDDDWIAPPKQGETCSRIKTLKQQWAGDTGLSAQGEVIGAHYIQRFTTYPGRLCNVTSTGTDWSEVRYFNQTPYIFLFRDAHPLLSSLAVLVAQVPGIHYCARLCREEKSCASFKYQDYGSYRRCYLLENKDCPSYTDTVPYPPGYITWAFNKHYRVPNGYKLYQKNLGCGTGNLIFREYHYRGGLISPQICANVCNERDDCASFAYQSNWGASRGNCFFYRHDVCGKVSQTIPTQDQNRDWYLKRDDTEGSKDQCLTMNYDDAVDYCEDLGGRLCTREELENECASYTGCGFDHFHVWSSTEASPEVCNDNSNEYQAVSYATCGEFVTEMEELYRGKPPDDRFENQKNPLRKNGNLIARSNFENVHFPTSFNFEGPDERGMVRIVEQTPYLYEFAEILSSSSEDLFCSAALGPPSTLMQACDASMDFLLGPEASIGLLSSTAKAVNDFSNQKMLSVSRTGFGRYNAWETKPTSVFFFLGQPSVTIERIRIETGSAGFLRTLADIQVFDRRGVNVATASNQVSIVPIDDSRGSGQEVVFTTVGQKVDKVVVSLYDQSARERLSGATITLLSTKPPAKYHPETVRMGGACRRDGNMYREVIHDLNGHSSDWDEIRDTCESICEPDIDDEYRGFSIKNVNNPRCACMFDRVPTAVGEVNSDHGNNQWRCYPYSSLFDPSGFYVVHQYNVGDLLLHKEEKVVVYDFLPHPRWVDEYLGMKHQPVIDFENEWQDFYINITDTRAGPDWLDDYRRIKDTAPFQFPKTRGNPSSERIYCRDPIVNPNDKHSPIATCPEHWLGSILNDSDPYIDEFWSDWNNLKPADTNCTIERCKDHWLEVPSNPFQDDNSCFDFFKDCIELAPVRYQCHKFWTHCRDELFKLESYSRDQPYPKEYCEEDQTLTCKLSWLIEEPTPNVASPVSPVCQDFKNYCRTTLEETYPGLGLDYHYPEKYCDGDRDLTCKEEWLDQYANEVPNPISSREDFGCHRFWNYCETQLKTTHVDFVWPLYDEPTVDDYMPGYCCLDTPADTAFKKEGEEGPDFWGQYYTPSRSKRGMACQNRGMWHMGMSEEACSEGNGRWYRTPCVTLYKCIESRPHPGDRGYRDSFEDWVIDNELVIYDPSDLDQCEETRAALGFDENHLDDNAVCDYFEGKRIEALHCLLFLLSALMDPPQGYMCDEEFFDDLEFLADGNKAAADKGFEQVTYIPIEYPPDAPLVFEKLDDRESTVTAIEKPTDFLDALKRSRHHLVWSTDKMETAQEYLGRFRVWQKLNFDTCKEVKENHAFLNNMLVNAFANQCNLIPDTVFGNSNPASMACDAKMDFLEDKVVLATRQIERTCDRVALAYNTAISLAMIFAESTIIGAQISHAVVDTIIFEIELGEKTTENVFNFTKKTHDNLISHDKCESARRLNEEDNEGEYPFVIDVLGWTEGSMIKQLENIIQEVDETEELSKEQIMQGTDISKELQEIKAVLGIQPPPRSPPPTMPPVFPPTAPTTQASCGNGICGFDESDLDCQSDCASIQLDTTSSRSSSTTSRSIRFVAMAKRPVSINSISFYTRDDVESDITVKTLEGKYDMGIFSHWATMNWVEIYRKRTLTHGTDRMVRTNFDRPVKIASGKYQSFEIHSEPSQVLVHVDVLPEGVVAEQDYSIELFSGSTGSGSAAVFNGVLTYDGVGKIRAKASKAKTAKAKTAKIESVTSMAVPDEPNAIEVLKNEIRDVNQKLNDATKKMDDSDLKLESKLGSMESKLGTMESKLGTMEGKLGSMENMMAHLVDLLEVSFNSKAGED</sequence>
<organism evidence="4 5">
    <name type="scientific">Thalassiosira oceanica</name>
    <name type="common">Marine diatom</name>
    <dbReference type="NCBI Taxonomy" id="159749"/>
    <lineage>
        <taxon>Eukaryota</taxon>
        <taxon>Sar</taxon>
        <taxon>Stramenopiles</taxon>
        <taxon>Ochrophyta</taxon>
        <taxon>Bacillariophyta</taxon>
        <taxon>Coscinodiscophyceae</taxon>
        <taxon>Thalassiosirophycidae</taxon>
        <taxon>Thalassiosirales</taxon>
        <taxon>Thalassiosiraceae</taxon>
        <taxon>Thalassiosira</taxon>
    </lineage>
</organism>
<feature type="region of interest" description="Disordered" evidence="2">
    <location>
        <begin position="231"/>
        <end position="259"/>
    </location>
</feature>
<dbReference type="InterPro" id="IPR003609">
    <property type="entry name" value="Pan_app"/>
</dbReference>
<proteinExistence type="predicted"/>
<protein>
    <recommendedName>
        <fullName evidence="3">Apple domain-containing protein</fullName>
    </recommendedName>
</protein>
<evidence type="ECO:0000256" key="2">
    <source>
        <dbReference type="SAM" id="MobiDB-lite"/>
    </source>
</evidence>
<evidence type="ECO:0000256" key="1">
    <source>
        <dbReference type="SAM" id="Coils"/>
    </source>
</evidence>
<feature type="domain" description="Apple" evidence="3">
    <location>
        <begin position="764"/>
        <end position="790"/>
    </location>
</feature>
<feature type="region of interest" description="Disordered" evidence="2">
    <location>
        <begin position="33"/>
        <end position="93"/>
    </location>
</feature>
<feature type="compositionally biased region" description="Low complexity" evidence="2">
    <location>
        <begin position="60"/>
        <end position="71"/>
    </location>
</feature>
<reference evidence="4 5" key="1">
    <citation type="journal article" date="2012" name="Genome Biol.">
        <title>Genome and low-iron response of an oceanic diatom adapted to chronic iron limitation.</title>
        <authorList>
            <person name="Lommer M."/>
            <person name="Specht M."/>
            <person name="Roy A.S."/>
            <person name="Kraemer L."/>
            <person name="Andreson R."/>
            <person name="Gutowska M.A."/>
            <person name="Wolf J."/>
            <person name="Bergner S.V."/>
            <person name="Schilhabel M.B."/>
            <person name="Klostermeier U.C."/>
            <person name="Beiko R.G."/>
            <person name="Rosenstiel P."/>
            <person name="Hippler M."/>
            <person name="Laroche J."/>
        </authorList>
    </citation>
    <scope>NUCLEOTIDE SEQUENCE [LARGE SCALE GENOMIC DNA]</scope>
    <source>
        <strain evidence="4 5">CCMP1005</strain>
    </source>
</reference>
<comment type="caution">
    <text evidence="4">The sequence shown here is derived from an EMBL/GenBank/DDBJ whole genome shotgun (WGS) entry which is preliminary data.</text>
</comment>
<feature type="region of interest" description="Disordered" evidence="2">
    <location>
        <begin position="175"/>
        <end position="196"/>
    </location>
</feature>
<feature type="region of interest" description="Disordered" evidence="2">
    <location>
        <begin position="413"/>
        <end position="484"/>
    </location>
</feature>
<evidence type="ECO:0000259" key="3">
    <source>
        <dbReference type="Pfam" id="PF14295"/>
    </source>
</evidence>
<feature type="region of interest" description="Disordered" evidence="2">
    <location>
        <begin position="493"/>
        <end position="512"/>
    </location>
</feature>
<name>K0RJ23_THAOC</name>
<keyword evidence="1" id="KW-0175">Coiled coil</keyword>
<feature type="coiled-coil region" evidence="1">
    <location>
        <begin position="2367"/>
        <end position="2394"/>
    </location>
</feature>
<evidence type="ECO:0000313" key="4">
    <source>
        <dbReference type="EMBL" id="EJK52274.1"/>
    </source>
</evidence>